<accession>A0ACA9KDU3</accession>
<evidence type="ECO:0000313" key="1">
    <source>
        <dbReference type="EMBL" id="CAG8467832.1"/>
    </source>
</evidence>
<dbReference type="EMBL" id="CAJVPM010001494">
    <property type="protein sequence ID" value="CAG8467832.1"/>
    <property type="molecule type" value="Genomic_DNA"/>
</dbReference>
<sequence>MEKAVRRATKPKRAAPKAKYLKVLLDATSDEVSLTSTLKYINHRLKENNWTGANARVLRILVKEPTILNVSSFRDKSGTQGAEQTKLIHTYAAYIEEKVAVYRELKIDFVREKLDNGDSRLRKLSVEKGLLREVEILQRQIAALLNCKFFVDEIDNEVTLAAFRLLVEDLLTLFQAINEGVINVLEHYIEMSQFDAKTSLNIYKKYVQQTEKVVDYLSIAKKMQSALRMSVPNLKHAPTSLTATLEEYVNDPDFEENRRQYKLLQEKKKSNDIRGPSNDTPKNTVKSVETSVPPIVTRPLSKEKEFVDFFSSIEQEQTLIFGPLQTYTPTSTLSRSATNPFVGIQHQQINEFSSQPQIIQSPLIQSPLTQSPLTSQDTNPFRASMFGQDMSTNRSSILPSVPTVVQQNPFQSSISSQSSIPSPYNNPFTSMNTVQTQQLSLQSMPITSIQPITPLEVDSNPFRRSTILPTTLNPFPQSVPQGPPINYQTNPMNSSDSSFPINQF</sequence>
<reference evidence="1" key="1">
    <citation type="submission" date="2021-06" db="EMBL/GenBank/DDBJ databases">
        <authorList>
            <person name="Kallberg Y."/>
            <person name="Tangrot J."/>
            <person name="Rosling A."/>
        </authorList>
    </citation>
    <scope>NUCLEOTIDE SEQUENCE</scope>
    <source>
        <strain evidence="1">AU212A</strain>
    </source>
</reference>
<evidence type="ECO:0000313" key="2">
    <source>
        <dbReference type="Proteomes" id="UP000789860"/>
    </source>
</evidence>
<organism evidence="1 2">
    <name type="scientific">Scutellospora calospora</name>
    <dbReference type="NCBI Taxonomy" id="85575"/>
    <lineage>
        <taxon>Eukaryota</taxon>
        <taxon>Fungi</taxon>
        <taxon>Fungi incertae sedis</taxon>
        <taxon>Mucoromycota</taxon>
        <taxon>Glomeromycotina</taxon>
        <taxon>Glomeromycetes</taxon>
        <taxon>Diversisporales</taxon>
        <taxon>Gigasporaceae</taxon>
        <taxon>Scutellospora</taxon>
    </lineage>
</organism>
<comment type="caution">
    <text evidence="1">The sequence shown here is derived from an EMBL/GenBank/DDBJ whole genome shotgun (WGS) entry which is preliminary data.</text>
</comment>
<gene>
    <name evidence="1" type="ORF">SCALOS_LOCUS1897</name>
</gene>
<keyword evidence="2" id="KW-1185">Reference proteome</keyword>
<proteinExistence type="predicted"/>
<dbReference type="Proteomes" id="UP000789860">
    <property type="component" value="Unassembled WGS sequence"/>
</dbReference>
<name>A0ACA9KDU3_9GLOM</name>
<protein>
    <submittedName>
        <fullName evidence="1">5696_t:CDS:1</fullName>
    </submittedName>
</protein>